<protein>
    <submittedName>
        <fullName evidence="1">Uncharacterized protein</fullName>
    </submittedName>
</protein>
<reference evidence="1" key="1">
    <citation type="submission" date="2021-11" db="EMBL/GenBank/DDBJ databases">
        <authorList>
            <person name="Schell T."/>
        </authorList>
    </citation>
    <scope>NUCLEOTIDE SEQUENCE</scope>
    <source>
        <strain evidence="1">M5</strain>
    </source>
</reference>
<evidence type="ECO:0000313" key="1">
    <source>
        <dbReference type="EMBL" id="CAH0098241.1"/>
    </source>
</evidence>
<dbReference type="AlphaFoldDB" id="A0A8J2RAV8"/>
<comment type="caution">
    <text evidence="1">The sequence shown here is derived from an EMBL/GenBank/DDBJ whole genome shotgun (WGS) entry which is preliminary data.</text>
</comment>
<gene>
    <name evidence="1" type="ORF">DGAL_LOCUS288</name>
</gene>
<accession>A0A8J2RAV8</accession>
<organism evidence="1 2">
    <name type="scientific">Daphnia galeata</name>
    <dbReference type="NCBI Taxonomy" id="27404"/>
    <lineage>
        <taxon>Eukaryota</taxon>
        <taxon>Metazoa</taxon>
        <taxon>Ecdysozoa</taxon>
        <taxon>Arthropoda</taxon>
        <taxon>Crustacea</taxon>
        <taxon>Branchiopoda</taxon>
        <taxon>Diplostraca</taxon>
        <taxon>Cladocera</taxon>
        <taxon>Anomopoda</taxon>
        <taxon>Daphniidae</taxon>
        <taxon>Daphnia</taxon>
    </lineage>
</organism>
<dbReference type="EMBL" id="CAKKLH010000001">
    <property type="protein sequence ID" value="CAH0098241.1"/>
    <property type="molecule type" value="Genomic_DNA"/>
</dbReference>
<evidence type="ECO:0000313" key="2">
    <source>
        <dbReference type="Proteomes" id="UP000789390"/>
    </source>
</evidence>
<dbReference type="Proteomes" id="UP000789390">
    <property type="component" value="Unassembled WGS sequence"/>
</dbReference>
<keyword evidence="2" id="KW-1185">Reference proteome</keyword>
<name>A0A8J2RAV8_9CRUS</name>
<dbReference type="OrthoDB" id="10351808at2759"/>
<proteinExistence type="predicted"/>
<sequence length="174" mass="20281">MVIESEEYQQAKLAAERDPKLTSLFQLRNTTKHYLVQCLADREIQKVVWNGNNVNTIATNHLKSKAYQYNCRIIHSPHNYAKVAAIDGLGWDSKNSKPSGKFRSSTDDSLLEDTLGTKKSRIYIKQEPLTDKIQRLLQLLRDKEQIIERLITSKKHLREKVRKTGNIYEKKNWL</sequence>